<feature type="non-terminal residue" evidence="1">
    <location>
        <position position="1"/>
    </location>
</feature>
<name>A0A074ZFB6_OPIVI</name>
<dbReference type="Proteomes" id="UP000054324">
    <property type="component" value="Unassembled WGS sequence"/>
</dbReference>
<dbReference type="EMBL" id="KL596814">
    <property type="protein sequence ID" value="KER24327.1"/>
    <property type="molecule type" value="Genomic_DNA"/>
</dbReference>
<evidence type="ECO:0000313" key="2">
    <source>
        <dbReference type="Proteomes" id="UP000054324"/>
    </source>
</evidence>
<organism evidence="1 2">
    <name type="scientific">Opisthorchis viverrini</name>
    <name type="common">Southeast Asian liver fluke</name>
    <dbReference type="NCBI Taxonomy" id="6198"/>
    <lineage>
        <taxon>Eukaryota</taxon>
        <taxon>Metazoa</taxon>
        <taxon>Spiralia</taxon>
        <taxon>Lophotrochozoa</taxon>
        <taxon>Platyhelminthes</taxon>
        <taxon>Trematoda</taxon>
        <taxon>Digenea</taxon>
        <taxon>Opisthorchiida</taxon>
        <taxon>Opisthorchiata</taxon>
        <taxon>Opisthorchiidae</taxon>
        <taxon>Opisthorchis</taxon>
    </lineage>
</organism>
<reference evidence="1 2" key="1">
    <citation type="submission" date="2013-11" db="EMBL/GenBank/DDBJ databases">
        <title>Opisthorchis viverrini - life in the bile duct.</title>
        <authorList>
            <person name="Young N.D."/>
            <person name="Nagarajan N."/>
            <person name="Lin S.J."/>
            <person name="Korhonen P.K."/>
            <person name="Jex A.R."/>
            <person name="Hall R.S."/>
            <person name="Safavi-Hemami H."/>
            <person name="Kaewkong W."/>
            <person name="Bertrand D."/>
            <person name="Gao S."/>
            <person name="Seet Q."/>
            <person name="Wongkham S."/>
            <person name="Teh B.T."/>
            <person name="Wongkham C."/>
            <person name="Intapan P.M."/>
            <person name="Maleewong W."/>
            <person name="Yang X."/>
            <person name="Hu M."/>
            <person name="Wang Z."/>
            <person name="Hofmann A."/>
            <person name="Sternberg P.W."/>
            <person name="Tan P."/>
            <person name="Wang J."/>
            <person name="Gasser R.B."/>
        </authorList>
    </citation>
    <scope>NUCLEOTIDE SEQUENCE [LARGE SCALE GENOMIC DNA]</scope>
</reference>
<dbReference type="KEGG" id="ovi:T265_14445"/>
<protein>
    <submittedName>
        <fullName evidence="1">Uncharacterized protein</fullName>
    </submittedName>
</protein>
<dbReference type="GeneID" id="20328611"/>
<gene>
    <name evidence="1" type="ORF">T265_14445</name>
</gene>
<dbReference type="OrthoDB" id="10439580at2759"/>
<sequence length="344" mass="39320">LHNALPQSRKPIAIYSATLEELPSSTYVVVFENSLPPLENPFGTVGDYEVTVKPIYAEKPRITVQLFHPYWESSAVRISRNSEESRNRDLPAIFQAETVSNTSEPTPISDMQRYATLLLDGTRHGGTNLDGRPPNAIDLGQIQQYPPNASVGYHIYYSGASVAGNLTTDLGVLVKTTVIVSASFHCIRLKKRILERFDVDLIIANCELKTVSPIRSYFVVQGVGIRFILPDRNMPFRWNWRLEANATAYRHVLECATKYIEHMLNVIHSWDGILEATWMYRLETLNGASVIVHGHIELNVYRLIQKHYHLDWSSIVKTFNRNFMNKFPFRPVGEFLLFEYNVSF</sequence>
<dbReference type="CTD" id="20328611"/>
<accession>A0A074ZFB6</accession>
<evidence type="ECO:0000313" key="1">
    <source>
        <dbReference type="EMBL" id="KER24327.1"/>
    </source>
</evidence>
<keyword evidence="2" id="KW-1185">Reference proteome</keyword>
<proteinExistence type="predicted"/>
<dbReference type="RefSeq" id="XP_009171926.1">
    <property type="nucleotide sequence ID" value="XM_009173662.1"/>
</dbReference>
<dbReference type="AlphaFoldDB" id="A0A074ZFB6"/>